<dbReference type="AlphaFoldDB" id="A0A1B8ARA0"/>
<dbReference type="Proteomes" id="UP000091967">
    <property type="component" value="Unassembled WGS sequence"/>
</dbReference>
<keyword evidence="3" id="KW-1185">Reference proteome</keyword>
<evidence type="ECO:0000313" key="2">
    <source>
        <dbReference type="EMBL" id="OBS22884.1"/>
    </source>
</evidence>
<accession>A0A1B8ARA0</accession>
<evidence type="ECO:0000256" key="1">
    <source>
        <dbReference type="SAM" id="MobiDB-lite"/>
    </source>
</evidence>
<reference evidence="2 3" key="1">
    <citation type="submission" date="2016-06" db="EMBL/GenBank/DDBJ databases">
        <title>Living apart together: crosstalk between the core and supernumerary genomes in a fungal plant pathogen.</title>
        <authorList>
            <person name="Vanheule A."/>
            <person name="Audenaert K."/>
            <person name="Warris S."/>
            <person name="Van De Geest H."/>
            <person name="Schijlen E."/>
            <person name="Hofte M."/>
            <person name="De Saeger S."/>
            <person name="Haesaert G."/>
            <person name="Waalwijk C."/>
            <person name="Van Der Lee T."/>
        </authorList>
    </citation>
    <scope>NUCLEOTIDE SEQUENCE [LARGE SCALE GENOMIC DNA]</scope>
    <source>
        <strain evidence="2 3">2516</strain>
    </source>
</reference>
<proteinExistence type="predicted"/>
<feature type="compositionally biased region" description="Basic and acidic residues" evidence="1">
    <location>
        <begin position="99"/>
        <end position="108"/>
    </location>
</feature>
<feature type="compositionally biased region" description="Low complexity" evidence="1">
    <location>
        <begin position="120"/>
        <end position="131"/>
    </location>
</feature>
<feature type="region of interest" description="Disordered" evidence="1">
    <location>
        <begin position="1"/>
        <end position="286"/>
    </location>
</feature>
<feature type="compositionally biased region" description="Polar residues" evidence="1">
    <location>
        <begin position="20"/>
        <end position="35"/>
    </location>
</feature>
<dbReference type="OMA" id="FPIDQKE"/>
<comment type="caution">
    <text evidence="2">The sequence shown here is derived from an EMBL/GenBank/DDBJ whole genome shotgun (WGS) entry which is preliminary data.</text>
</comment>
<feature type="compositionally biased region" description="Basic and acidic residues" evidence="1">
    <location>
        <begin position="226"/>
        <end position="237"/>
    </location>
</feature>
<name>A0A1B8ARA0_FUSPO</name>
<feature type="compositionally biased region" description="Basic residues" evidence="1">
    <location>
        <begin position="80"/>
        <end position="96"/>
    </location>
</feature>
<organism evidence="2 3">
    <name type="scientific">Fusarium poae</name>
    <dbReference type="NCBI Taxonomy" id="36050"/>
    <lineage>
        <taxon>Eukaryota</taxon>
        <taxon>Fungi</taxon>
        <taxon>Dikarya</taxon>
        <taxon>Ascomycota</taxon>
        <taxon>Pezizomycotina</taxon>
        <taxon>Sordariomycetes</taxon>
        <taxon>Hypocreomycetidae</taxon>
        <taxon>Hypocreales</taxon>
        <taxon>Nectriaceae</taxon>
        <taxon>Fusarium</taxon>
    </lineage>
</organism>
<feature type="compositionally biased region" description="Polar residues" evidence="1">
    <location>
        <begin position="110"/>
        <end position="119"/>
    </location>
</feature>
<sequence>MSSSGGTNHHRKRKSASRPAESTASTGSDLSQSEILSRALRSASGSIPRPSTEGDSSTSESSSTSLPPHLHQADLLARLSRSHRSQVPRSNPHRPSTRSSRDHLEPIKAEQTSQTNQYQSETTETSGASTEPHFAAEGAPVPPSGGSSNLRDQAKYEPPSIQEDPLQDEDFPIDQKEASTTNTDPGLAIEGAPMPPSGGSSNLRDQAKYEPPSIQEDPLQDEDFPIDQKEASTRKTDPGLAAEGTPVPLSGGLFNMRDQVKSELPSIQEEPLQDEDSPIDQNEAGRPKTNLLTANKESIREMWHGFCGTWSLVLKLIPYRIVAKPKRIGVLLCLASVCYIISSVFSRITGLFCESPAFIAVASITGKQRNFCIKAQPQHQLLRNLTDCTLDELTFIESNISSVHVWLNHSIQKLESDLRSHSEADLHLERASKYMTASAPKFVKELDNSLKAERIFIPFHRQLSIDLDRFITRFPKMKPDPPWLWIPFTSSASHEDATYTTKDLLDIFADVQSNMKAMSKNYTDPSLFDRKTRLKVCEAIYESVVKGSEQADVLHAACTVWDQGTKTIGSVAGGRRGMLRKDREWIDKMMGNLEARLEEIKKEGRIKRRQREEELETMVAKNYALAIEMAKRLREYSKQHYW</sequence>
<evidence type="ECO:0000313" key="3">
    <source>
        <dbReference type="Proteomes" id="UP000091967"/>
    </source>
</evidence>
<feature type="compositionally biased region" description="Low complexity" evidence="1">
    <location>
        <begin position="51"/>
        <end position="65"/>
    </location>
</feature>
<protein>
    <submittedName>
        <fullName evidence="2">Uncharacterized protein</fullName>
    </submittedName>
</protein>
<dbReference type="EMBL" id="LYXU01000003">
    <property type="protein sequence ID" value="OBS22884.1"/>
    <property type="molecule type" value="Genomic_DNA"/>
</dbReference>
<gene>
    <name evidence="2" type="ORF">FPOA_09207</name>
</gene>